<gene>
    <name evidence="1" type="ORF">UFOPK3255_00664</name>
</gene>
<accession>A0A6J7BCB2</accession>
<name>A0A6J7BCB2_9ZZZZ</name>
<sequence>MGGLVEKIVVFFKVFKSTSINLEITVALPPNA</sequence>
<evidence type="ECO:0000313" key="1">
    <source>
        <dbReference type="EMBL" id="CAB4843002.1"/>
    </source>
</evidence>
<dbReference type="EMBL" id="CAFAZY010000074">
    <property type="protein sequence ID" value="CAB4843002.1"/>
    <property type="molecule type" value="Genomic_DNA"/>
</dbReference>
<dbReference type="AlphaFoldDB" id="A0A6J7BCB2"/>
<protein>
    <submittedName>
        <fullName evidence="1">Unannotated protein</fullName>
    </submittedName>
</protein>
<reference evidence="1" key="1">
    <citation type="submission" date="2020-05" db="EMBL/GenBank/DDBJ databases">
        <authorList>
            <person name="Chiriac C."/>
            <person name="Salcher M."/>
            <person name="Ghai R."/>
            <person name="Kavagutti S V."/>
        </authorList>
    </citation>
    <scope>NUCLEOTIDE SEQUENCE</scope>
</reference>
<organism evidence="1">
    <name type="scientific">freshwater metagenome</name>
    <dbReference type="NCBI Taxonomy" id="449393"/>
    <lineage>
        <taxon>unclassified sequences</taxon>
        <taxon>metagenomes</taxon>
        <taxon>ecological metagenomes</taxon>
    </lineage>
</organism>
<proteinExistence type="predicted"/>